<dbReference type="Pfam" id="PF13604">
    <property type="entry name" value="AAA_30"/>
    <property type="match status" value="1"/>
</dbReference>
<feature type="compositionally biased region" description="Low complexity" evidence="1">
    <location>
        <begin position="987"/>
        <end position="1002"/>
    </location>
</feature>
<dbReference type="RefSeq" id="WP_150043431.1">
    <property type="nucleotide sequence ID" value="NZ_OW485607.1"/>
</dbReference>
<dbReference type="Gene3D" id="3.40.50.300">
    <property type="entry name" value="P-loop containing nucleotide triphosphate hydrolases"/>
    <property type="match status" value="2"/>
</dbReference>
<dbReference type="InterPro" id="IPR050534">
    <property type="entry name" value="Coronavir_polyprotein_1ab"/>
</dbReference>
<dbReference type="OrthoDB" id="1826980at2"/>
<proteinExistence type="predicted"/>
<feature type="compositionally biased region" description="Pro residues" evidence="1">
    <location>
        <begin position="1003"/>
        <end position="1015"/>
    </location>
</feature>
<evidence type="ECO:0000259" key="2">
    <source>
        <dbReference type="Pfam" id="PF08751"/>
    </source>
</evidence>
<dbReference type="Proteomes" id="UP000325255">
    <property type="component" value="Unassembled WGS sequence"/>
</dbReference>
<dbReference type="SUPFAM" id="SSF52540">
    <property type="entry name" value="P-loop containing nucleoside triphosphate hydrolases"/>
    <property type="match status" value="2"/>
</dbReference>
<feature type="region of interest" description="Disordered" evidence="1">
    <location>
        <begin position="981"/>
        <end position="1017"/>
    </location>
</feature>
<dbReference type="CDD" id="cd18809">
    <property type="entry name" value="SF1_C_RecD"/>
    <property type="match status" value="1"/>
</dbReference>
<feature type="region of interest" description="Disordered" evidence="1">
    <location>
        <begin position="1354"/>
        <end position="1379"/>
    </location>
</feature>
<dbReference type="Pfam" id="PF08751">
    <property type="entry name" value="TrwC"/>
    <property type="match status" value="1"/>
</dbReference>
<sequence>MTASLKRIGGGGDAVALGAAVAYYEQRNAQPREPEADAAQAMDEYLLAGSAAAAQPRWWSVKGALAPDGAALTPGALRALLEGRGLDGRPLVQAAARNQRVGGWDITFSAPKSVSALWAMATPEVRAALLSDLVAAARAGLQALEARGVFETRRGKGSAVREAAADVAAALFPHVTSRAGDPQLHVHAVLINASLRADGTTGSLDPAQLFPWKTYAGAMFRAELAGRLMDRGLASGEDGQAFRVLGVPGALTALWSKRRAALNGRLDALRAALEASAQDAADAARAPGVRQGPLRDAAAAAPEAPRGETLRKLRAAIVAATRHRKDALPSDGDLERRWREDLRGLGLTPESVWRSVRAAAARHQRPVLDAGDAALAEAMARNAVVSARTLRRLIAEQAQTRGGGAAGADAAYARLIRSGQLIALRPNRRGEEMFSTSATLARERQMLRDVLERRGEGSLIGAGAVAAALAARPTLSAEQRAAVRHIARGDGVTVVEGLAGAGKSFALGAIVAAAWASGARVIGLAPSWVAADVVRADANLPDARALQGFVQGLAAGTIRFGAPPAGQTEPGVQRLGAKVVLIVDEASMAGSQDLAALLAQARAHRAQVVLIGDRRQLPSIEPGAAFQAVADALGVSRLADVRRQRHAPPWQQEATRRFAAGDSVEGLTRYDAKRQVRWARDGAHAVRKVAEAWAHNRQLHPAASRMVLAARNADVHALNREIRARLLAAGELGPDTLTVRTLHAGGRHGQGEARAMELRVGDRVTVGVKLARDGRNVLPNDLATLTAFAAGPDPVLSLRIDRTGRTETLRLSELVPSRRAGQAKRPALPALQHAYARTIYKAQGQTADFTIVHAGDGLDASSAYVALTRHRRDALVVADAGLIARRLAESGLKPTREAVRQAFLRTARTNEAGRNASDYVADRATWLRTGDPHALPETARETRGQALVRTAAEMAAAFGQRFKTLRRIDVPAYLRALRHRLRRPMPRRTAAPHPAAAHQPEPAQKPSPAPPPRAPRPAAQWIKVSEHDARHQLRAALDRAGFDVARLKELPVLDGQRHYAPLKEDRGRQQRGAYRAYYDGVRPAGAIWNFHTGTVTTWKADGERAPLAPADAAALARRQAEAAAARARDDARRAAHGARAAQRLWDTAAPADPAHPYLAAKGLSGAGLRQDRHGRLVIPLYVLDGGALRLVNAQTITADGTKRPQYGARKVGAFHLFGTIDPEGPIGLCEGYATAADFHAAAGLPATVMALDSGTLAPVARALRAAYPRAQLIFGADNDAHLPQRDGVRRMPNIGLEKATAAAAENRPALVVAPPALPARTAADAGTDWNDYRLAEGRPAAQAAACRQIAAQGRIEPRQQAPQITPEPNARRPGPTLTI</sequence>
<gene>
    <name evidence="3" type="ORF">F1189_23545</name>
</gene>
<reference evidence="3 4" key="1">
    <citation type="submission" date="2019-09" db="EMBL/GenBank/DDBJ databases">
        <title>Genome sequence of Rhodovastum atsumiense, a diverse member of the Acetobacteraceae family of non-sulfur purple photosynthetic bacteria.</title>
        <authorList>
            <person name="Meyer T."/>
            <person name="Kyndt J."/>
        </authorList>
    </citation>
    <scope>NUCLEOTIDE SEQUENCE [LARGE SCALE GENOMIC DNA]</scope>
    <source>
        <strain evidence="3 4">DSM 21279</strain>
    </source>
</reference>
<keyword evidence="4" id="KW-1185">Reference proteome</keyword>
<name>A0A5M6IMY0_9PROT</name>
<dbReference type="EMBL" id="VWPK01000047">
    <property type="protein sequence ID" value="KAA5609602.1"/>
    <property type="molecule type" value="Genomic_DNA"/>
</dbReference>
<dbReference type="InterPro" id="IPR014862">
    <property type="entry name" value="TrwC"/>
</dbReference>
<evidence type="ECO:0000313" key="3">
    <source>
        <dbReference type="EMBL" id="KAA5609602.1"/>
    </source>
</evidence>
<feature type="domain" description="TrwC relaxase" evidence="2">
    <location>
        <begin position="18"/>
        <end position="343"/>
    </location>
</feature>
<dbReference type="NCBIfam" id="NF041492">
    <property type="entry name" value="MobF"/>
    <property type="match status" value="1"/>
</dbReference>
<evidence type="ECO:0000313" key="4">
    <source>
        <dbReference type="Proteomes" id="UP000325255"/>
    </source>
</evidence>
<protein>
    <submittedName>
        <fullName evidence="3">Relaxase domain-containing protein</fullName>
    </submittedName>
</protein>
<dbReference type="SUPFAM" id="SSF55464">
    <property type="entry name" value="Origin of replication-binding domain, RBD-like"/>
    <property type="match status" value="1"/>
</dbReference>
<dbReference type="PANTHER" id="PTHR43788">
    <property type="entry name" value="DNA2/NAM7 HELICASE FAMILY MEMBER"/>
    <property type="match status" value="1"/>
</dbReference>
<accession>A0A5M6IMY0</accession>
<comment type="caution">
    <text evidence="3">The sequence shown here is derived from an EMBL/GenBank/DDBJ whole genome shotgun (WGS) entry which is preliminary data.</text>
</comment>
<dbReference type="InterPro" id="IPR027417">
    <property type="entry name" value="P-loop_NTPase"/>
</dbReference>
<organism evidence="3 4">
    <name type="scientific">Rhodovastum atsumiense</name>
    <dbReference type="NCBI Taxonomy" id="504468"/>
    <lineage>
        <taxon>Bacteria</taxon>
        <taxon>Pseudomonadati</taxon>
        <taxon>Pseudomonadota</taxon>
        <taxon>Alphaproteobacteria</taxon>
        <taxon>Acetobacterales</taxon>
        <taxon>Acetobacteraceae</taxon>
        <taxon>Rhodovastum</taxon>
    </lineage>
</organism>
<evidence type="ECO:0000256" key="1">
    <source>
        <dbReference type="SAM" id="MobiDB-lite"/>
    </source>
</evidence>